<reference evidence="3" key="2">
    <citation type="submission" date="2009-11" db="EMBL/GenBank/DDBJ databases">
        <authorList>
            <person name="Prasad N."/>
            <person name="Shashidhara L.S."/>
        </authorList>
    </citation>
    <scope>NUCLEOTIDE SEQUENCE</scope>
    <source>
        <strain evidence="3">5632</strain>
    </source>
</reference>
<feature type="transmembrane region" description="Helical" evidence="1">
    <location>
        <begin position="12"/>
        <end position="41"/>
    </location>
</feature>
<feature type="transmembrane region" description="Helical" evidence="1">
    <location>
        <begin position="53"/>
        <end position="75"/>
    </location>
</feature>
<accession>Q1IH58</accession>
<dbReference type="EMBL" id="CT030003">
    <property type="protein sequence ID" value="CAJ32612.1"/>
    <property type="molecule type" value="Genomic_DNA"/>
</dbReference>
<evidence type="ECO:0000313" key="2">
    <source>
        <dbReference type="EMBL" id="CAJ32612.1"/>
    </source>
</evidence>
<sequence length="84" mass="9956">MKKLSMRKISKKASIAILVTYIVLQVALIWFLLLCVSYWQYLVQQGALTTIKFNLLIGAVILYISLALIYPIWWFKKHKKKQRR</sequence>
<evidence type="ECO:0000313" key="5">
    <source>
        <dbReference type="EMBL" id="CBH40904.1"/>
    </source>
</evidence>
<reference evidence="6" key="3">
    <citation type="journal article" date="2010" name="BMC Genomics">
        <title>Comparative genomic and proteomic analyses of two Mycoplasma agalactiae strains: clues to the macro- and micro-events that are shaping mycoplasma diversity.</title>
        <authorList>
            <person name="Nouvel L.X."/>
            <person name="Sirand-Pugnet P."/>
            <person name="Marenda M.S."/>
            <person name="Sagne E."/>
            <person name="Barbe V."/>
            <person name="Mangenot S."/>
            <person name="Schenowitz C."/>
            <person name="Jacob D."/>
            <person name="Barre A."/>
            <person name="Claverol S."/>
            <person name="Blanchard A."/>
            <person name="Citti C."/>
        </authorList>
    </citation>
    <scope>NUCLEOTIDE SEQUENCE [LARGE SCALE GENOMIC DNA]</scope>
    <source>
        <strain evidence="6">5632</strain>
    </source>
</reference>
<name>D3VQC8_MYCAA</name>
<accession>D3VQC8</accession>
<evidence type="ECO:0000313" key="4">
    <source>
        <dbReference type="EMBL" id="CBH40704.1"/>
    </source>
</evidence>
<keyword evidence="1" id="KW-0812">Transmembrane</keyword>
<dbReference type="EMBL" id="FP671138">
    <property type="protein sequence ID" value="CBH40904.1"/>
    <property type="molecule type" value="Genomic_DNA"/>
</dbReference>
<dbReference type="KEGG" id="mal:MAGa3080"/>
<keyword evidence="1" id="KW-0472">Membrane</keyword>
<gene>
    <name evidence="2" type="primary">cds13</name>
    <name evidence="3" type="ordered locus">MAGa3080</name>
    <name evidence="4" type="ordered locus">MAGa4940</name>
    <name evidence="5" type="ordered locus">MAGa7010</name>
</gene>
<protein>
    <submittedName>
        <fullName evidence="3">CDS13</fullName>
    </submittedName>
</protein>
<dbReference type="AlphaFoldDB" id="D3VQC8"/>
<evidence type="ECO:0000313" key="3">
    <source>
        <dbReference type="EMBL" id="CBH40522.1"/>
    </source>
</evidence>
<dbReference type="KEGG" id="mal:MAGa4940"/>
<proteinExistence type="predicted"/>
<dbReference type="Proteomes" id="UP000006902">
    <property type="component" value="Chromosome"/>
</dbReference>
<dbReference type="EMBL" id="FP671138">
    <property type="protein sequence ID" value="CBH40522.1"/>
    <property type="molecule type" value="Genomic_DNA"/>
</dbReference>
<keyword evidence="1" id="KW-1133">Transmembrane helix</keyword>
<reference evidence="2" key="1">
    <citation type="journal article" date="2006" name="J. Bacteriol.">
        <title>A new integrative conjugative element occurs in Mycoplasma agalactiae as chromosomal and free circular forms.</title>
        <authorList>
            <person name="Marenda M."/>
            <person name="Barbe V."/>
            <person name="Gourgues G."/>
            <person name="Mangenot S."/>
            <person name="Sagne E."/>
            <person name="Citti C."/>
        </authorList>
    </citation>
    <scope>NUCLEOTIDE SEQUENCE</scope>
    <source>
        <strain evidence="2">5632</strain>
    </source>
</reference>
<evidence type="ECO:0000313" key="6">
    <source>
        <dbReference type="Proteomes" id="UP000006902"/>
    </source>
</evidence>
<evidence type="ECO:0000256" key="1">
    <source>
        <dbReference type="SAM" id="Phobius"/>
    </source>
</evidence>
<organism evidence="3 6">
    <name type="scientific">Mycoplasmopsis agalactiae</name>
    <name type="common">Mycoplasma agalactiae</name>
    <dbReference type="NCBI Taxonomy" id="2110"/>
    <lineage>
        <taxon>Bacteria</taxon>
        <taxon>Bacillati</taxon>
        <taxon>Mycoplasmatota</taxon>
        <taxon>Mycoplasmoidales</taxon>
        <taxon>Metamycoplasmataceae</taxon>
        <taxon>Mycoplasmopsis</taxon>
    </lineage>
</organism>
<dbReference type="KEGG" id="mal:MAGa7010"/>
<dbReference type="EMBL" id="FP671138">
    <property type="protein sequence ID" value="CBH40704.1"/>
    <property type="molecule type" value="Genomic_DNA"/>
</dbReference>
<dbReference type="eggNOG" id="ENOG5031ZC1">
    <property type="taxonomic scope" value="Bacteria"/>
</dbReference>